<feature type="transmembrane region" description="Helical" evidence="1">
    <location>
        <begin position="72"/>
        <end position="95"/>
    </location>
</feature>
<reference evidence="2" key="2">
    <citation type="submission" date="2020-09" db="EMBL/GenBank/DDBJ databases">
        <authorList>
            <person name="Sun Q."/>
            <person name="Zhou Y."/>
        </authorList>
    </citation>
    <scope>NUCLEOTIDE SEQUENCE</scope>
    <source>
        <strain evidence="2">CGMCC 1.12214</strain>
    </source>
</reference>
<evidence type="ECO:0000313" key="2">
    <source>
        <dbReference type="EMBL" id="GGH19264.1"/>
    </source>
</evidence>
<comment type="caution">
    <text evidence="2">The sequence shown here is derived from an EMBL/GenBank/DDBJ whole genome shotgun (WGS) entry which is preliminary data.</text>
</comment>
<organism evidence="2 3">
    <name type="scientific">Alsobacter metallidurans</name>
    <dbReference type="NCBI Taxonomy" id="340221"/>
    <lineage>
        <taxon>Bacteria</taxon>
        <taxon>Pseudomonadati</taxon>
        <taxon>Pseudomonadota</taxon>
        <taxon>Alphaproteobacteria</taxon>
        <taxon>Hyphomicrobiales</taxon>
        <taxon>Alsobacteraceae</taxon>
        <taxon>Alsobacter</taxon>
    </lineage>
</organism>
<name>A0A917I7M2_9HYPH</name>
<evidence type="ECO:0000256" key="1">
    <source>
        <dbReference type="SAM" id="Phobius"/>
    </source>
</evidence>
<sequence>MTTSRRGLMDSSVVHVAFAFLAMGGWAAFANRAHPTPTWLQAGLIQGALSAAITLLLKRAIERLADWFEGPVGLVAPPLVALIVSACALTTLHALGSTPEIARTIALPLTVSTSYAALYNLALWRAKRA</sequence>
<feature type="transmembrane region" description="Helical" evidence="1">
    <location>
        <begin position="101"/>
        <end position="124"/>
    </location>
</feature>
<accession>A0A917I7M2</accession>
<dbReference type="RefSeq" id="WP_188517822.1">
    <property type="nucleotide sequence ID" value="NZ_BMES01000002.1"/>
</dbReference>
<reference evidence="2" key="1">
    <citation type="journal article" date="2014" name="Int. J. Syst. Evol. Microbiol.">
        <title>Complete genome sequence of Corynebacterium casei LMG S-19264T (=DSM 44701T), isolated from a smear-ripened cheese.</title>
        <authorList>
            <consortium name="US DOE Joint Genome Institute (JGI-PGF)"/>
            <person name="Walter F."/>
            <person name="Albersmeier A."/>
            <person name="Kalinowski J."/>
            <person name="Ruckert C."/>
        </authorList>
    </citation>
    <scope>NUCLEOTIDE SEQUENCE</scope>
    <source>
        <strain evidence="2">CGMCC 1.12214</strain>
    </source>
</reference>
<keyword evidence="3" id="KW-1185">Reference proteome</keyword>
<evidence type="ECO:0000313" key="3">
    <source>
        <dbReference type="Proteomes" id="UP000603912"/>
    </source>
</evidence>
<dbReference type="EMBL" id="BMES01000002">
    <property type="protein sequence ID" value="GGH19264.1"/>
    <property type="molecule type" value="Genomic_DNA"/>
</dbReference>
<dbReference type="AlphaFoldDB" id="A0A917I7M2"/>
<keyword evidence="1" id="KW-0472">Membrane</keyword>
<feature type="transmembrane region" description="Helical" evidence="1">
    <location>
        <begin position="40"/>
        <end position="60"/>
    </location>
</feature>
<dbReference type="Proteomes" id="UP000603912">
    <property type="component" value="Unassembled WGS sequence"/>
</dbReference>
<gene>
    <name evidence="2" type="ORF">GCM10007036_22020</name>
</gene>
<keyword evidence="1" id="KW-0812">Transmembrane</keyword>
<protein>
    <recommendedName>
        <fullName evidence="4">Transmembrane protein</fullName>
    </recommendedName>
</protein>
<proteinExistence type="predicted"/>
<keyword evidence="1" id="KW-1133">Transmembrane helix</keyword>
<evidence type="ECO:0008006" key="4">
    <source>
        <dbReference type="Google" id="ProtNLM"/>
    </source>
</evidence>